<proteinExistence type="predicted"/>
<keyword evidence="1" id="KW-0645">Protease</keyword>
<sequence>MSSPSTSVASLVASAHAWMEEDFDEHLALLRRWLRQPSVSGTGEGIPEMAELVRSAIVDDLDGEARIEPTDGHPIVLGRVDVGAPRTLLVYGMYDVQPVDGEEWLVDPFSGDEVDLPGFGPCIVSRGVMNSKGPLANLVSTVRTLRDRTGTLPVNLVFLVEGEEELGSVSLHGFVPAHLEELAADAALFPFYSQDRNDKVLMYLGTKGMAFFDLTVRGGDWGAPRSAGIHGMNAGWFHNPAWVLADLLSSMMSPDQTLITIDGIYDEVAPPDEVDLELLRRLDDTFDPATQLTGYDVARFKHDASGAELMRRFLFQPSLNIDGLAAGDAGDNMKTMLPHEARAKIDIRLAPGMTVAGVQKSLRDHIAKLGFQDLVDIRVRSGYPAGKSRLTDLANAPMLRAYEAAGAQVEPWPLVAGAAPLYLFTDELGIGVCMGGLGHGGGQHSPNEYATIRGMLDYSRSIVSYLYDLADAPIDHPEGL</sequence>
<name>A0A7Y2Q1E6_9MICO</name>
<evidence type="ECO:0000256" key="3">
    <source>
        <dbReference type="ARBA" id="ARBA00022801"/>
    </source>
</evidence>
<comment type="caution">
    <text evidence="5">The sequence shown here is derived from an EMBL/GenBank/DDBJ whole genome shotgun (WGS) entry which is preliminary data.</text>
</comment>
<dbReference type="AlphaFoldDB" id="A0A7Y2Q1E6"/>
<dbReference type="InterPro" id="IPR002933">
    <property type="entry name" value="Peptidase_M20"/>
</dbReference>
<dbReference type="Gene3D" id="3.40.630.10">
    <property type="entry name" value="Zn peptidases"/>
    <property type="match status" value="1"/>
</dbReference>
<dbReference type="GO" id="GO:0009089">
    <property type="term" value="P:lysine biosynthetic process via diaminopimelate"/>
    <property type="evidence" value="ECO:0007669"/>
    <property type="project" value="TreeGrafter"/>
</dbReference>
<keyword evidence="3 5" id="KW-0378">Hydrolase</keyword>
<dbReference type="GO" id="GO:0009014">
    <property type="term" value="F:succinyl-diaminopimelate desuccinylase activity"/>
    <property type="evidence" value="ECO:0007669"/>
    <property type="project" value="TreeGrafter"/>
</dbReference>
<evidence type="ECO:0000256" key="1">
    <source>
        <dbReference type="ARBA" id="ARBA00022670"/>
    </source>
</evidence>
<keyword evidence="6" id="KW-1185">Reference proteome</keyword>
<organism evidence="5 6">
    <name type="scientific">Microbacterium ulmi</name>
    <dbReference type="NCBI Taxonomy" id="179095"/>
    <lineage>
        <taxon>Bacteria</taxon>
        <taxon>Bacillati</taxon>
        <taxon>Actinomycetota</taxon>
        <taxon>Actinomycetes</taxon>
        <taxon>Micrococcales</taxon>
        <taxon>Microbacteriaceae</taxon>
        <taxon>Microbacterium</taxon>
    </lineage>
</organism>
<gene>
    <name evidence="5" type="ORF">HLA99_10395</name>
</gene>
<evidence type="ECO:0000313" key="5">
    <source>
        <dbReference type="EMBL" id="NNH04257.1"/>
    </source>
</evidence>
<dbReference type="Proteomes" id="UP000543598">
    <property type="component" value="Unassembled WGS sequence"/>
</dbReference>
<dbReference type="GO" id="GO:0006508">
    <property type="term" value="P:proteolysis"/>
    <property type="evidence" value="ECO:0007669"/>
    <property type="project" value="UniProtKB-KW"/>
</dbReference>
<dbReference type="GO" id="GO:0046872">
    <property type="term" value="F:metal ion binding"/>
    <property type="evidence" value="ECO:0007669"/>
    <property type="project" value="UniProtKB-KW"/>
</dbReference>
<evidence type="ECO:0000256" key="2">
    <source>
        <dbReference type="ARBA" id="ARBA00022723"/>
    </source>
</evidence>
<reference evidence="5 6" key="1">
    <citation type="submission" date="2020-05" db="EMBL/GenBank/DDBJ databases">
        <title>MicrobeNet Type strains.</title>
        <authorList>
            <person name="Nicholson A.C."/>
        </authorList>
    </citation>
    <scope>NUCLEOTIDE SEQUENCE [LARGE SCALE GENOMIC DNA]</scope>
    <source>
        <strain evidence="5 6">JCM 14282</strain>
    </source>
</reference>
<dbReference type="EMBL" id="JABEMB010000013">
    <property type="protein sequence ID" value="NNH04257.1"/>
    <property type="molecule type" value="Genomic_DNA"/>
</dbReference>
<dbReference type="SUPFAM" id="SSF53187">
    <property type="entry name" value="Zn-dependent exopeptidases"/>
    <property type="match status" value="1"/>
</dbReference>
<dbReference type="Gene3D" id="3.30.70.360">
    <property type="match status" value="1"/>
</dbReference>
<dbReference type="PANTHER" id="PTHR43270">
    <property type="entry name" value="BETA-ALA-HIS DIPEPTIDASE"/>
    <property type="match status" value="1"/>
</dbReference>
<dbReference type="Pfam" id="PF01546">
    <property type="entry name" value="Peptidase_M20"/>
    <property type="match status" value="1"/>
</dbReference>
<dbReference type="GO" id="GO:0008233">
    <property type="term" value="F:peptidase activity"/>
    <property type="evidence" value="ECO:0007669"/>
    <property type="project" value="UniProtKB-KW"/>
</dbReference>
<protein>
    <submittedName>
        <fullName evidence="5">M20/M25/M40 family metallo-hydrolase</fullName>
    </submittedName>
</protein>
<dbReference type="PANTHER" id="PTHR43270:SF8">
    <property type="entry name" value="DI- AND TRIPEPTIDASE DUG2-RELATED"/>
    <property type="match status" value="1"/>
</dbReference>
<feature type="domain" description="Peptidase M20 dimerisation" evidence="4">
    <location>
        <begin position="230"/>
        <end position="370"/>
    </location>
</feature>
<keyword evidence="2" id="KW-0479">Metal-binding</keyword>
<accession>A0A7Y2Q1E6</accession>
<dbReference type="GO" id="GO:0005829">
    <property type="term" value="C:cytosol"/>
    <property type="evidence" value="ECO:0007669"/>
    <property type="project" value="TreeGrafter"/>
</dbReference>
<dbReference type="InterPro" id="IPR051458">
    <property type="entry name" value="Cyt/Met_Dipeptidase"/>
</dbReference>
<evidence type="ECO:0000259" key="4">
    <source>
        <dbReference type="Pfam" id="PF07687"/>
    </source>
</evidence>
<dbReference type="RefSeq" id="WP_167040473.1">
    <property type="nucleotide sequence ID" value="NZ_BAAANA010000003.1"/>
</dbReference>
<dbReference type="Pfam" id="PF07687">
    <property type="entry name" value="M20_dimer"/>
    <property type="match status" value="1"/>
</dbReference>
<evidence type="ECO:0000313" key="6">
    <source>
        <dbReference type="Proteomes" id="UP000543598"/>
    </source>
</evidence>
<dbReference type="InterPro" id="IPR011650">
    <property type="entry name" value="Peptidase_M20_dimer"/>
</dbReference>